<evidence type="ECO:0000256" key="6">
    <source>
        <dbReference type="ARBA" id="ARBA00022839"/>
    </source>
</evidence>
<dbReference type="GO" id="GO:0009338">
    <property type="term" value="C:exodeoxyribonuclease V complex"/>
    <property type="evidence" value="ECO:0007669"/>
    <property type="project" value="InterPro"/>
</dbReference>
<evidence type="ECO:0000313" key="12">
    <source>
        <dbReference type="Proteomes" id="UP000541857"/>
    </source>
</evidence>
<dbReference type="AlphaFoldDB" id="A0A7W2M2G3"/>
<evidence type="ECO:0000313" key="11">
    <source>
        <dbReference type="EMBL" id="MBA6151457.1"/>
    </source>
</evidence>
<dbReference type="SUPFAM" id="SSF52540">
    <property type="entry name" value="P-loop containing nucleoside triphosphate hydrolases"/>
    <property type="match status" value="2"/>
</dbReference>
<sequence length="1024" mass="118861">MSIQVYASRSIEPLAKQLSKEIKEKKSILYSDFIVSDNKVTTDWLKVVIAEENGIAAHLTTCSAKEILSIIYRIIGGKNLDIPVLNSLQQQWIINELLNDPSFTTKFTQVAAYYLNKPSYQLGLSDKVAALFDQYSLYIPDKLKTWNADNFKTSNPDEKWQQHVWLAFQKKIKDEAIDDYQLHQFIEQELDNPDKAAILKEKLPVIYLFNIAGFNSNLLELFIKIGNVIDVKIFYDSIISEVKSPYTNDLLENLKGPAVYILETFKNKNIEIQWLDRKERKPHLTLLQSLQNSILEDKKLNENKVADFSLIINSCYSPIREVEVLYNYLVKSVDLSKNYIGARNIVVYCSNLDKYAPAISAVFDNTPYHFPYHIIGEKEQTVDSSIDALAAILQIDIRWMKPSLVMQLLEYSSIVQKYEIEDVDLLLHLVKETNIRNGFNGEQENETNFISWEHGLKRLNYGMLISGDEWFDDGDDEYLTLDKVEGNNANDLVRFNYFIQNLHIFLSELENERCLEDWISFIQDGCDLFFDRENDIQLELLTKELAEINSIASSNNKLGFEVFYAILKKIFKNIDASTLIGTNKGIRFCSISNSNPIPNTVVALLGLNLTDFPRQLHRLSYDLIKSDKESILQDIKEKDKSFFLKAILSAKKQLYISYIGRSSKDNSELPPSSLVDALLDYLDIKDFVTAHPLHNFNSKYYKNNPEYYSYLGKNQISDSTEKVFDENKEALDDKRKIIEIPLHEFINFFKDSFKNYYNKQLGIYYNEGGEMLEDSELFELDTLQKWNLKRSIVDGSELTSEDIKVLKIRGNLPLGTYGEICLENIQDELRELTDKIEELTLDLLHEPTKINYELQVSNVLYRIRGQIDSVFINGIESKHIFTNVSSSQQKYQFEAFINFLFLSEEKSVTLEFLCIYNKILKHTHITYSDNFIGVLDELIKVFISSQSNLNPFYINEKIAEELLKIEHDDITKVAIENALEKDGFLSDYVSKEREVGYFEDRKNQIQFLKNYHFLNELIFKNFNQ</sequence>
<dbReference type="EMBL" id="JACGLT010000001">
    <property type="protein sequence ID" value="MBA6151457.1"/>
    <property type="molecule type" value="Genomic_DNA"/>
</dbReference>
<keyword evidence="2" id="KW-0547">Nucleotide-binding</keyword>
<dbReference type="InterPro" id="IPR027417">
    <property type="entry name" value="P-loop_NTPase"/>
</dbReference>
<proteinExistence type="predicted"/>
<name>A0A7W2M2G3_9FLAO</name>
<gene>
    <name evidence="11" type="ORF">H3Z82_01800</name>
</gene>
<dbReference type="PANTHER" id="PTHR30591:SF1">
    <property type="entry name" value="RECBCD ENZYME SUBUNIT RECC"/>
    <property type="match status" value="1"/>
</dbReference>
<keyword evidence="12" id="KW-1185">Reference proteome</keyword>
<dbReference type="InterPro" id="IPR006697">
    <property type="entry name" value="RecC"/>
</dbReference>
<dbReference type="SUPFAM" id="SSF52980">
    <property type="entry name" value="Restriction endonuclease-like"/>
    <property type="match status" value="1"/>
</dbReference>
<keyword evidence="7" id="KW-0067">ATP-binding</keyword>
<dbReference type="InterPro" id="IPR041500">
    <property type="entry name" value="RecC_C"/>
</dbReference>
<accession>A0A7W2M2G3</accession>
<dbReference type="Proteomes" id="UP000541857">
    <property type="component" value="Unassembled WGS sequence"/>
</dbReference>
<dbReference type="RefSeq" id="WP_182202164.1">
    <property type="nucleotide sequence ID" value="NZ_JACGLT010000001.1"/>
</dbReference>
<keyword evidence="9" id="KW-0234">DNA repair</keyword>
<dbReference type="Gene3D" id="3.40.50.10930">
    <property type="match status" value="1"/>
</dbReference>
<keyword evidence="5" id="KW-0347">Helicase</keyword>
<dbReference type="GO" id="GO:0003677">
    <property type="term" value="F:DNA binding"/>
    <property type="evidence" value="ECO:0007669"/>
    <property type="project" value="UniProtKB-KW"/>
</dbReference>
<evidence type="ECO:0000256" key="7">
    <source>
        <dbReference type="ARBA" id="ARBA00022840"/>
    </source>
</evidence>
<feature type="domain" description="RecC C-terminal" evidence="10">
    <location>
        <begin position="739"/>
        <end position="953"/>
    </location>
</feature>
<dbReference type="GO" id="GO:0004386">
    <property type="term" value="F:helicase activity"/>
    <property type="evidence" value="ECO:0007669"/>
    <property type="project" value="UniProtKB-KW"/>
</dbReference>
<dbReference type="GO" id="GO:0008854">
    <property type="term" value="F:exodeoxyribonuclease V activity"/>
    <property type="evidence" value="ECO:0007669"/>
    <property type="project" value="InterPro"/>
</dbReference>
<protein>
    <submittedName>
        <fullName evidence="11">Exodeoxyribonuclease V subunit gamma</fullName>
    </submittedName>
</protein>
<dbReference type="Pfam" id="PF17946">
    <property type="entry name" value="RecC_C"/>
    <property type="match status" value="1"/>
</dbReference>
<keyword evidence="4" id="KW-0378">Hydrolase</keyword>
<evidence type="ECO:0000256" key="2">
    <source>
        <dbReference type="ARBA" id="ARBA00022741"/>
    </source>
</evidence>
<dbReference type="InterPro" id="IPR011335">
    <property type="entry name" value="Restrct_endonuc-II-like"/>
</dbReference>
<dbReference type="GO" id="GO:0005524">
    <property type="term" value="F:ATP binding"/>
    <property type="evidence" value="ECO:0007669"/>
    <property type="project" value="UniProtKB-KW"/>
</dbReference>
<evidence type="ECO:0000256" key="5">
    <source>
        <dbReference type="ARBA" id="ARBA00022806"/>
    </source>
</evidence>
<dbReference type="Gene3D" id="1.10.486.10">
    <property type="entry name" value="PCRA, domain 4"/>
    <property type="match status" value="1"/>
</dbReference>
<dbReference type="GO" id="GO:0006310">
    <property type="term" value="P:DNA recombination"/>
    <property type="evidence" value="ECO:0007669"/>
    <property type="project" value="TreeGrafter"/>
</dbReference>
<keyword evidence="1" id="KW-0540">Nuclease</keyword>
<dbReference type="Gene3D" id="1.10.10.990">
    <property type="match status" value="1"/>
</dbReference>
<dbReference type="Gene3D" id="3.40.50.300">
    <property type="entry name" value="P-loop containing nucleotide triphosphate hydrolases"/>
    <property type="match status" value="1"/>
</dbReference>
<evidence type="ECO:0000256" key="1">
    <source>
        <dbReference type="ARBA" id="ARBA00022722"/>
    </source>
</evidence>
<dbReference type="GO" id="GO:0006281">
    <property type="term" value="P:DNA repair"/>
    <property type="evidence" value="ECO:0007669"/>
    <property type="project" value="UniProtKB-KW"/>
</dbReference>
<evidence type="ECO:0000256" key="3">
    <source>
        <dbReference type="ARBA" id="ARBA00022763"/>
    </source>
</evidence>
<evidence type="ECO:0000256" key="9">
    <source>
        <dbReference type="ARBA" id="ARBA00023204"/>
    </source>
</evidence>
<dbReference type="Gene3D" id="1.10.10.160">
    <property type="match status" value="1"/>
</dbReference>
<evidence type="ECO:0000259" key="10">
    <source>
        <dbReference type="Pfam" id="PF17946"/>
    </source>
</evidence>
<evidence type="ECO:0000256" key="4">
    <source>
        <dbReference type="ARBA" id="ARBA00022801"/>
    </source>
</evidence>
<dbReference type="PANTHER" id="PTHR30591">
    <property type="entry name" value="RECBCD ENZYME SUBUNIT RECC"/>
    <property type="match status" value="1"/>
</dbReference>
<keyword evidence="8" id="KW-0238">DNA-binding</keyword>
<dbReference type="InterPro" id="IPR013986">
    <property type="entry name" value="DExx_box_DNA_helicase_dom_sf"/>
</dbReference>
<dbReference type="Pfam" id="PF04257">
    <property type="entry name" value="Exonuc_V_gamma"/>
    <property type="match status" value="1"/>
</dbReference>
<reference evidence="11 12" key="1">
    <citation type="submission" date="2020-07" db="EMBL/GenBank/DDBJ databases">
        <title>Bacterium isolated from marine sediment.</title>
        <authorList>
            <person name="Shang D."/>
        </authorList>
    </citation>
    <scope>NUCLEOTIDE SEQUENCE [LARGE SCALE GENOMIC DNA]</scope>
    <source>
        <strain evidence="11 12">F6074</strain>
    </source>
</reference>
<dbReference type="PIRSF" id="PIRSF000980">
    <property type="entry name" value="RecC"/>
    <property type="match status" value="1"/>
</dbReference>
<comment type="caution">
    <text evidence="11">The sequence shown here is derived from an EMBL/GenBank/DDBJ whole genome shotgun (WGS) entry which is preliminary data.</text>
</comment>
<keyword evidence="3" id="KW-0227">DNA damage</keyword>
<evidence type="ECO:0000256" key="8">
    <source>
        <dbReference type="ARBA" id="ARBA00023125"/>
    </source>
</evidence>
<organism evidence="11 12">
    <name type="scientific">Gelidibacter maritimus</name>
    <dbReference type="NCBI Taxonomy" id="2761487"/>
    <lineage>
        <taxon>Bacteria</taxon>
        <taxon>Pseudomonadati</taxon>
        <taxon>Bacteroidota</taxon>
        <taxon>Flavobacteriia</taxon>
        <taxon>Flavobacteriales</taxon>
        <taxon>Flavobacteriaceae</taxon>
        <taxon>Gelidibacter</taxon>
    </lineage>
</organism>
<keyword evidence="6" id="KW-0269">Exonuclease</keyword>